<reference evidence="1 2" key="1">
    <citation type="journal article" date="2014" name="PLoS Genet.">
        <title>Analysis of the Phlebiopsis gigantea genome, transcriptome and secretome provides insight into its pioneer colonization strategies of wood.</title>
        <authorList>
            <person name="Hori C."/>
            <person name="Ishida T."/>
            <person name="Igarashi K."/>
            <person name="Samejima M."/>
            <person name="Suzuki H."/>
            <person name="Master E."/>
            <person name="Ferreira P."/>
            <person name="Ruiz-Duenas F.J."/>
            <person name="Held B."/>
            <person name="Canessa P."/>
            <person name="Larrondo L.F."/>
            <person name="Schmoll M."/>
            <person name="Druzhinina I.S."/>
            <person name="Kubicek C.P."/>
            <person name="Gaskell J.A."/>
            <person name="Kersten P."/>
            <person name="St John F."/>
            <person name="Glasner J."/>
            <person name="Sabat G."/>
            <person name="Splinter BonDurant S."/>
            <person name="Syed K."/>
            <person name="Yadav J."/>
            <person name="Mgbeahuruike A.C."/>
            <person name="Kovalchuk A."/>
            <person name="Asiegbu F.O."/>
            <person name="Lackner G."/>
            <person name="Hoffmeister D."/>
            <person name="Rencoret J."/>
            <person name="Gutierrez A."/>
            <person name="Sun H."/>
            <person name="Lindquist E."/>
            <person name="Barry K."/>
            <person name="Riley R."/>
            <person name="Grigoriev I.V."/>
            <person name="Henrissat B."/>
            <person name="Kues U."/>
            <person name="Berka R.M."/>
            <person name="Martinez A.T."/>
            <person name="Covert S.F."/>
            <person name="Blanchette R.A."/>
            <person name="Cullen D."/>
        </authorList>
    </citation>
    <scope>NUCLEOTIDE SEQUENCE [LARGE SCALE GENOMIC DNA]</scope>
    <source>
        <strain evidence="1 2">11061_1 CR5-6</strain>
    </source>
</reference>
<dbReference type="EMBL" id="KN840544">
    <property type="protein sequence ID" value="KIP05412.1"/>
    <property type="molecule type" value="Genomic_DNA"/>
</dbReference>
<organism evidence="1 2">
    <name type="scientific">Phlebiopsis gigantea (strain 11061_1 CR5-6)</name>
    <name type="common">White-rot fungus</name>
    <name type="synonym">Peniophora gigantea</name>
    <dbReference type="NCBI Taxonomy" id="745531"/>
    <lineage>
        <taxon>Eukaryota</taxon>
        <taxon>Fungi</taxon>
        <taxon>Dikarya</taxon>
        <taxon>Basidiomycota</taxon>
        <taxon>Agaricomycotina</taxon>
        <taxon>Agaricomycetes</taxon>
        <taxon>Polyporales</taxon>
        <taxon>Phanerochaetaceae</taxon>
        <taxon>Phlebiopsis</taxon>
    </lineage>
</organism>
<proteinExistence type="predicted"/>
<sequence>MIWSGQPPPSYYTYSKELIRRGHGFPLWHPDSTGIEPCYGDVGYIERGSFIRIFNLIFDDLNTRGAPKDHKSLGLQNMHVQTIESYIPEGQSVASYHVARTAVEATAAPSTLDRSYGGGELSYKFDCAGKSFALAIIGKGGAKEERFMNRGLLQKCMEEHYESWLEFARETCSMDMRVTDMILVYGTVKASQWAISAYSGRSAQRKMSISATIGASSASFQLNSRDSVEVSAESRYGNTNSTSAEETNNKTHALFIEFMKIAQANFYRFQMQLKASEKDIQAFEPRSGLSKWRLRRSRLKKKYEVERPKDMTSPVK</sequence>
<dbReference type="OrthoDB" id="2745211at2759"/>
<dbReference type="AlphaFoldDB" id="A0A0C3S557"/>
<dbReference type="Proteomes" id="UP000053257">
    <property type="component" value="Unassembled WGS sequence"/>
</dbReference>
<keyword evidence="2" id="KW-1185">Reference proteome</keyword>
<name>A0A0C3S557_PHLG1</name>
<dbReference type="HOGENOM" id="CLU_880305_0_0_1"/>
<protein>
    <submittedName>
        <fullName evidence="1">Uncharacterized protein</fullName>
    </submittedName>
</protein>
<evidence type="ECO:0000313" key="1">
    <source>
        <dbReference type="EMBL" id="KIP05412.1"/>
    </source>
</evidence>
<evidence type="ECO:0000313" key="2">
    <source>
        <dbReference type="Proteomes" id="UP000053257"/>
    </source>
</evidence>
<gene>
    <name evidence="1" type="ORF">PHLGIDRAFT_490114</name>
</gene>
<accession>A0A0C3S557</accession>